<reference evidence="1 2" key="1">
    <citation type="journal article" date="2018" name="Front. Plant Sci.">
        <title>Red Clover (Trifolium pratense) and Zigzag Clover (T. medium) - A Picture of Genomic Similarities and Differences.</title>
        <authorList>
            <person name="Dluhosova J."/>
            <person name="Istvanek J."/>
            <person name="Nedelnik J."/>
            <person name="Repkova J."/>
        </authorList>
    </citation>
    <scope>NUCLEOTIDE SEQUENCE [LARGE SCALE GENOMIC DNA]</scope>
    <source>
        <strain evidence="2">cv. 10/8</strain>
        <tissue evidence="1">Leaf</tissue>
    </source>
</reference>
<dbReference type="AlphaFoldDB" id="A0A392P941"/>
<comment type="caution">
    <text evidence="1">The sequence shown here is derived from an EMBL/GenBank/DDBJ whole genome shotgun (WGS) entry which is preliminary data.</text>
</comment>
<sequence>MEGHCCGCLENLKKIFWVASVPGAARRGVGAAHRQSFRKQILVLDFAQRAVLDGATRGRVCRCGFATVVCAAHREACAARDYDAYL</sequence>
<evidence type="ECO:0000313" key="1">
    <source>
        <dbReference type="EMBL" id="MCI08641.1"/>
    </source>
</evidence>
<dbReference type="Proteomes" id="UP000265520">
    <property type="component" value="Unassembled WGS sequence"/>
</dbReference>
<dbReference type="EMBL" id="LXQA010069716">
    <property type="protein sequence ID" value="MCI08641.1"/>
    <property type="molecule type" value="Genomic_DNA"/>
</dbReference>
<organism evidence="1 2">
    <name type="scientific">Trifolium medium</name>
    <dbReference type="NCBI Taxonomy" id="97028"/>
    <lineage>
        <taxon>Eukaryota</taxon>
        <taxon>Viridiplantae</taxon>
        <taxon>Streptophyta</taxon>
        <taxon>Embryophyta</taxon>
        <taxon>Tracheophyta</taxon>
        <taxon>Spermatophyta</taxon>
        <taxon>Magnoliopsida</taxon>
        <taxon>eudicotyledons</taxon>
        <taxon>Gunneridae</taxon>
        <taxon>Pentapetalae</taxon>
        <taxon>rosids</taxon>
        <taxon>fabids</taxon>
        <taxon>Fabales</taxon>
        <taxon>Fabaceae</taxon>
        <taxon>Papilionoideae</taxon>
        <taxon>50 kb inversion clade</taxon>
        <taxon>NPAAA clade</taxon>
        <taxon>Hologalegina</taxon>
        <taxon>IRL clade</taxon>
        <taxon>Trifolieae</taxon>
        <taxon>Trifolium</taxon>
    </lineage>
</organism>
<evidence type="ECO:0000313" key="2">
    <source>
        <dbReference type="Proteomes" id="UP000265520"/>
    </source>
</evidence>
<name>A0A392P941_9FABA</name>
<accession>A0A392P941</accession>
<protein>
    <submittedName>
        <fullName evidence="1">Uncharacterized protein</fullName>
    </submittedName>
</protein>
<proteinExistence type="predicted"/>
<keyword evidence="2" id="KW-1185">Reference proteome</keyword>